<reference evidence="9 11" key="1">
    <citation type="journal article" date="2015" name="Proc. Natl. Acad. Sci. U.S.A.">
        <title>Genomic and proteomic characterization of "Candidatus Nitrosopelagicus brevis": An ammonia-oxidizing archaeon from the open ocean.</title>
        <authorList>
            <person name="Santoro A.E."/>
            <person name="Dupont C.L."/>
            <person name="Richter R.A."/>
            <person name="Craig M.T."/>
            <person name="Carini P."/>
            <person name="McIlvin M.R."/>
            <person name="Yang Y."/>
            <person name="Orsi W.D."/>
            <person name="Moran D.M."/>
            <person name="Saito M.A."/>
        </authorList>
    </citation>
    <scope>NUCLEOTIDE SEQUENCE [LARGE SCALE GENOMIC DNA]</scope>
    <source>
        <strain evidence="9">CN25</strain>
        <strain evidence="11">V2</strain>
    </source>
</reference>
<dbReference type="PANTHER" id="PTHR13887:SF14">
    <property type="entry name" value="DISULFIDE BOND FORMATION PROTEIN D"/>
    <property type="match status" value="1"/>
</dbReference>
<evidence type="ECO:0000256" key="3">
    <source>
        <dbReference type="ARBA" id="ARBA00022729"/>
    </source>
</evidence>
<dbReference type="PANTHER" id="PTHR13887">
    <property type="entry name" value="GLUTATHIONE S-TRANSFERASE KAPPA"/>
    <property type="match status" value="1"/>
</dbReference>
<dbReference type="Proteomes" id="UP000030944">
    <property type="component" value="Chromosome"/>
</dbReference>
<keyword evidence="7" id="KW-0812">Transmembrane</keyword>
<protein>
    <submittedName>
        <fullName evidence="9">DSBA-like thioredoxin domain protein</fullName>
    </submittedName>
</protein>
<accession>A0A0A7V2A4</accession>
<reference evidence="10" key="3">
    <citation type="submission" date="2016-05" db="EMBL/GenBank/DDBJ databases">
        <authorList>
            <person name="Lavstsen T."/>
            <person name="Jespersen J.S."/>
        </authorList>
    </citation>
    <scope>NUCLEOTIDE SEQUENCE [LARGE SCALE GENOMIC DNA]</scope>
    <source>
        <strain evidence="10">U25</strain>
    </source>
</reference>
<dbReference type="AlphaFoldDB" id="A0A0A7V2A4"/>
<dbReference type="GeneID" id="24816425"/>
<evidence type="ECO:0000256" key="5">
    <source>
        <dbReference type="ARBA" id="ARBA00023157"/>
    </source>
</evidence>
<sequence length="225" mass="25038">MVDAKKIGVAGAAIVLVTLVAVFATSYMADFETARTPNTEDETKPLHLKDAPVLGSKDATITIVEVGDYQCHMCKLWFEETRPQIIKNYVETGKANLVFIDMPFLGRDSTPASEATYCADDQGKYWEYHSMLFTYQEDEIDGGWANANRLQAFALNLGLDMEQFDKCMITDDHRAHVNFNMQMAKKEFGANSTPTFVIVGPTGEAQKIVGAHPYSTFVSVLDQML</sequence>
<dbReference type="InterPro" id="IPR013766">
    <property type="entry name" value="Thioredoxin_domain"/>
</dbReference>
<keyword evidence="3" id="KW-0732">Signal</keyword>
<dbReference type="Pfam" id="PF13462">
    <property type="entry name" value="Thioredoxin_4"/>
    <property type="match status" value="1"/>
</dbReference>
<evidence type="ECO:0000259" key="8">
    <source>
        <dbReference type="PROSITE" id="PS51352"/>
    </source>
</evidence>
<comment type="similarity">
    <text evidence="2">Belongs to the glutaredoxin family.</text>
</comment>
<evidence type="ECO:0000256" key="6">
    <source>
        <dbReference type="ARBA" id="ARBA00023284"/>
    </source>
</evidence>
<comment type="similarity">
    <text evidence="1">Belongs to the thioredoxin family. DsbA subfamily.</text>
</comment>
<evidence type="ECO:0000256" key="7">
    <source>
        <dbReference type="SAM" id="Phobius"/>
    </source>
</evidence>
<reference evidence="12" key="2">
    <citation type="submission" date="2016-05" db="EMBL/GenBank/DDBJ databases">
        <authorList>
            <person name="Dupont C."/>
            <person name="Santoro A."/>
        </authorList>
    </citation>
    <scope>NUCLEOTIDE SEQUENCE [LARGE SCALE GENOMIC DNA]</scope>
    <source>
        <strain evidence="12">U25</strain>
    </source>
</reference>
<dbReference type="Proteomes" id="UP000241022">
    <property type="component" value="Unassembled WGS sequence"/>
</dbReference>
<evidence type="ECO:0000313" key="11">
    <source>
        <dbReference type="Proteomes" id="UP000030944"/>
    </source>
</evidence>
<dbReference type="KEGG" id="nbv:T478_0531"/>
<dbReference type="Gene3D" id="3.40.30.10">
    <property type="entry name" value="Glutaredoxin"/>
    <property type="match status" value="1"/>
</dbReference>
<dbReference type="InterPro" id="IPR036249">
    <property type="entry name" value="Thioredoxin-like_sf"/>
</dbReference>
<dbReference type="RefSeq" id="WP_048104960.1">
    <property type="nucleotide sequence ID" value="NZ_CP007026.1"/>
</dbReference>
<keyword evidence="6" id="KW-0676">Redox-active center</keyword>
<organism evidence="9 11">
    <name type="scientific">Candidatus Nitrosopelagicus brevis</name>
    <dbReference type="NCBI Taxonomy" id="1410606"/>
    <lineage>
        <taxon>Archaea</taxon>
        <taxon>Nitrososphaerota</taxon>
    </lineage>
</organism>
<dbReference type="SUPFAM" id="SSF52833">
    <property type="entry name" value="Thioredoxin-like"/>
    <property type="match status" value="1"/>
</dbReference>
<keyword evidence="5" id="KW-1015">Disulfide bond</keyword>
<keyword evidence="7" id="KW-1133">Transmembrane helix</keyword>
<evidence type="ECO:0000313" key="12">
    <source>
        <dbReference type="Proteomes" id="UP000241022"/>
    </source>
</evidence>
<dbReference type="STRING" id="1410606.T478_0531"/>
<feature type="domain" description="Thioredoxin" evidence="8">
    <location>
        <begin position="22"/>
        <end position="225"/>
    </location>
</feature>
<dbReference type="EMBL" id="LXWN01000001">
    <property type="protein sequence ID" value="PTL87799.1"/>
    <property type="molecule type" value="Genomic_DNA"/>
</dbReference>
<dbReference type="OrthoDB" id="15256at2157"/>
<evidence type="ECO:0000256" key="2">
    <source>
        <dbReference type="ARBA" id="ARBA00007787"/>
    </source>
</evidence>
<dbReference type="InterPro" id="IPR012336">
    <property type="entry name" value="Thioredoxin-like_fold"/>
</dbReference>
<evidence type="ECO:0000256" key="4">
    <source>
        <dbReference type="ARBA" id="ARBA00023002"/>
    </source>
</evidence>
<reference evidence="10 12" key="4">
    <citation type="submission" date="2018-04" db="EMBL/GenBank/DDBJ databases">
        <title>Transcriptomics of ammonia oxidizing archaea.</title>
        <authorList>
            <person name="Carini P."/>
        </authorList>
    </citation>
    <scope>NUCLEOTIDE SEQUENCE [LARGE SCALE GENOMIC DNA]</scope>
    <source>
        <strain evidence="10 12">U25</strain>
    </source>
</reference>
<evidence type="ECO:0000313" key="10">
    <source>
        <dbReference type="EMBL" id="PTL87799.1"/>
    </source>
</evidence>
<proteinExistence type="inferred from homology"/>
<keyword evidence="12" id="KW-1185">Reference proteome</keyword>
<gene>
    <name evidence="10" type="ORF">A7X95_00480</name>
    <name evidence="9" type="ORF">T478_0531</name>
</gene>
<evidence type="ECO:0000256" key="1">
    <source>
        <dbReference type="ARBA" id="ARBA00005791"/>
    </source>
</evidence>
<keyword evidence="4" id="KW-0560">Oxidoreductase</keyword>
<feature type="transmembrane region" description="Helical" evidence="7">
    <location>
        <begin position="7"/>
        <end position="29"/>
    </location>
</feature>
<keyword evidence="7" id="KW-0472">Membrane</keyword>
<dbReference type="EMBL" id="CP007026">
    <property type="protein sequence ID" value="AJA93174.1"/>
    <property type="molecule type" value="Genomic_DNA"/>
</dbReference>
<dbReference type="GO" id="GO:0016491">
    <property type="term" value="F:oxidoreductase activity"/>
    <property type="evidence" value="ECO:0007669"/>
    <property type="project" value="UniProtKB-KW"/>
</dbReference>
<dbReference type="PROSITE" id="PS51352">
    <property type="entry name" value="THIOREDOXIN_2"/>
    <property type="match status" value="1"/>
</dbReference>
<name>A0A0A7V2A4_9ARCH</name>
<evidence type="ECO:0000313" key="9">
    <source>
        <dbReference type="EMBL" id="AJA93174.1"/>
    </source>
</evidence>
<dbReference type="HOGENOM" id="CLU_000288_47_1_2"/>